<dbReference type="EMBL" id="JACEGQ020000009">
    <property type="protein sequence ID" value="KAH8498068.1"/>
    <property type="molecule type" value="Genomic_DNA"/>
</dbReference>
<sequence length="193" mass="22235">MMVPQILCKQFGYRVDRLLSQRNGLAILRFLLHWACRHTDNCDIDLNLIDKWIRVSVNCQVQEINLEVGIAEEDPFSESEENSSLDEPSFGSEENSDYHFPVLASILTRSPDLESLSKTCNENRYQPDCSRKLKNKTTQFCKKREGFRNLIGHQRQEIEIELKGKGHQVGVVENMLKIAKGSKKMIVIPQKQT</sequence>
<accession>A0A8T2XZ02</accession>
<name>A0A8T2XZ02_POPDE</name>
<gene>
    <name evidence="2" type="ORF">H0E87_017114</name>
</gene>
<feature type="region of interest" description="Disordered" evidence="1">
    <location>
        <begin position="75"/>
        <end position="94"/>
    </location>
</feature>
<keyword evidence="3" id="KW-1185">Reference proteome</keyword>
<proteinExistence type="predicted"/>
<comment type="caution">
    <text evidence="2">The sequence shown here is derived from an EMBL/GenBank/DDBJ whole genome shotgun (WGS) entry which is preliminary data.</text>
</comment>
<reference evidence="2" key="1">
    <citation type="journal article" date="2021" name="J. Hered.">
        <title>Genome Assembly of Salicaceae Populus deltoides (Eastern Cottonwood) I-69 Based on Nanopore Sequencing and Hi-C Technologies.</title>
        <authorList>
            <person name="Bai S."/>
            <person name="Wu H."/>
            <person name="Zhang J."/>
            <person name="Pan Z."/>
            <person name="Zhao W."/>
            <person name="Li Z."/>
            <person name="Tong C."/>
        </authorList>
    </citation>
    <scope>NUCLEOTIDE SEQUENCE</scope>
    <source>
        <tissue evidence="2">Leaf</tissue>
    </source>
</reference>
<evidence type="ECO:0000313" key="2">
    <source>
        <dbReference type="EMBL" id="KAH8498068.1"/>
    </source>
</evidence>
<protein>
    <submittedName>
        <fullName evidence="2">Uncharacterized protein</fullName>
    </submittedName>
</protein>
<dbReference type="AlphaFoldDB" id="A0A8T2XZ02"/>
<feature type="compositionally biased region" description="Acidic residues" evidence="1">
    <location>
        <begin position="75"/>
        <end position="84"/>
    </location>
</feature>
<dbReference type="Proteomes" id="UP000807159">
    <property type="component" value="Chromosome 9"/>
</dbReference>
<evidence type="ECO:0000256" key="1">
    <source>
        <dbReference type="SAM" id="MobiDB-lite"/>
    </source>
</evidence>
<organism evidence="2 3">
    <name type="scientific">Populus deltoides</name>
    <name type="common">Eastern poplar</name>
    <name type="synonym">Eastern cottonwood</name>
    <dbReference type="NCBI Taxonomy" id="3696"/>
    <lineage>
        <taxon>Eukaryota</taxon>
        <taxon>Viridiplantae</taxon>
        <taxon>Streptophyta</taxon>
        <taxon>Embryophyta</taxon>
        <taxon>Tracheophyta</taxon>
        <taxon>Spermatophyta</taxon>
        <taxon>Magnoliopsida</taxon>
        <taxon>eudicotyledons</taxon>
        <taxon>Gunneridae</taxon>
        <taxon>Pentapetalae</taxon>
        <taxon>rosids</taxon>
        <taxon>fabids</taxon>
        <taxon>Malpighiales</taxon>
        <taxon>Salicaceae</taxon>
        <taxon>Saliceae</taxon>
        <taxon>Populus</taxon>
    </lineage>
</organism>
<evidence type="ECO:0000313" key="3">
    <source>
        <dbReference type="Proteomes" id="UP000807159"/>
    </source>
</evidence>